<organism evidence="1">
    <name type="scientific">human gut metagenome</name>
    <dbReference type="NCBI Taxonomy" id="408170"/>
    <lineage>
        <taxon>unclassified sequences</taxon>
        <taxon>metagenomes</taxon>
        <taxon>organismal metagenomes</taxon>
    </lineage>
</organism>
<sequence>MAENNELKEIIKAGIREELERMRAEEIAKKDPAKMTDEEYYKDYFKNKNK</sequence>
<reference evidence="1" key="1">
    <citation type="submission" date="2013-12" db="EMBL/GenBank/DDBJ databases">
        <title>A Varibaculum cambriense genome reconstructed from a premature infant gut community with otherwise low bacterial novelty that shifts toward anaerobic metabolism during the third week of life.</title>
        <authorList>
            <person name="Brown C.T."/>
            <person name="Sharon I."/>
            <person name="Thomas B.C."/>
            <person name="Castelle C.J."/>
            <person name="Morowitz M.J."/>
            <person name="Banfield J.F."/>
        </authorList>
    </citation>
    <scope>NUCLEOTIDE SEQUENCE</scope>
</reference>
<proteinExistence type="predicted"/>
<dbReference type="AlphaFoldDB" id="W1WGH9"/>
<accession>W1WGH9</accession>
<dbReference type="EMBL" id="AZMM01018785">
    <property type="protein sequence ID" value="ETJ17287.1"/>
    <property type="molecule type" value="Genomic_DNA"/>
</dbReference>
<protein>
    <submittedName>
        <fullName evidence="1">Uncharacterized protein</fullName>
    </submittedName>
</protein>
<name>W1WGH9_9ZZZZ</name>
<evidence type="ECO:0000313" key="1">
    <source>
        <dbReference type="EMBL" id="ETJ17287.1"/>
    </source>
</evidence>
<gene>
    <name evidence="1" type="ORF">Q604_UNBc4C00004G0002</name>
</gene>
<comment type="caution">
    <text evidence="1">The sequence shown here is derived from an EMBL/GenBank/DDBJ whole genome shotgun (WGS) entry which is preliminary data.</text>
</comment>